<dbReference type="InterPro" id="IPR001048">
    <property type="entry name" value="Asp/Glu/Uridylate_kinase"/>
</dbReference>
<evidence type="ECO:0000256" key="5">
    <source>
        <dbReference type="ARBA" id="ARBA00022741"/>
    </source>
</evidence>
<proteinExistence type="inferred from homology"/>
<evidence type="ECO:0000256" key="2">
    <source>
        <dbReference type="ARBA" id="ARBA00022571"/>
    </source>
</evidence>
<dbReference type="SUPFAM" id="SSF53633">
    <property type="entry name" value="Carbamate kinase-like"/>
    <property type="match status" value="1"/>
</dbReference>
<evidence type="ECO:0000256" key="1">
    <source>
        <dbReference type="ARBA" id="ARBA00004828"/>
    </source>
</evidence>
<name>A0A2P5TJR2_9GAMM</name>
<dbReference type="HAMAP" id="MF_00082">
    <property type="entry name" value="ArgB"/>
    <property type="match status" value="1"/>
</dbReference>
<keyword evidence="5 9" id="KW-0547">Nucleotide-binding</keyword>
<evidence type="ECO:0000313" key="12">
    <source>
        <dbReference type="Proteomes" id="UP000242231"/>
    </source>
</evidence>
<feature type="site" description="Transition state stabilizer" evidence="9">
    <location>
        <position position="227"/>
    </location>
</feature>
<dbReference type="UniPathway" id="UPA00068">
    <property type="reaction ID" value="UER00107"/>
</dbReference>
<feature type="binding site" evidence="9">
    <location>
        <position position="76"/>
    </location>
    <ligand>
        <name>substrate</name>
    </ligand>
</feature>
<feature type="binding site" evidence="9">
    <location>
        <position position="168"/>
    </location>
    <ligand>
        <name>substrate</name>
    </ligand>
</feature>
<dbReference type="GO" id="GO:0005524">
    <property type="term" value="F:ATP binding"/>
    <property type="evidence" value="ECO:0007669"/>
    <property type="project" value="UniProtKB-UniRule"/>
</dbReference>
<comment type="caution">
    <text evidence="11">The sequence shown here is derived from an EMBL/GenBank/DDBJ whole genome shotgun (WGS) entry which is preliminary data.</text>
</comment>
<keyword evidence="6 9" id="KW-0418">Kinase</keyword>
<keyword evidence="9" id="KW-0963">Cytoplasm</keyword>
<evidence type="ECO:0000256" key="4">
    <source>
        <dbReference type="ARBA" id="ARBA00022679"/>
    </source>
</evidence>
<comment type="similarity">
    <text evidence="9">Belongs to the acetylglutamate kinase family. ArgB subfamily.</text>
</comment>
<evidence type="ECO:0000256" key="8">
    <source>
        <dbReference type="ARBA" id="ARBA00048141"/>
    </source>
</evidence>
<dbReference type="AlphaFoldDB" id="A0A2P5TJR2"/>
<dbReference type="PANTHER" id="PTHR23342:SF0">
    <property type="entry name" value="N-ACETYLGLUTAMATE SYNTHASE, MITOCHONDRIAL"/>
    <property type="match status" value="1"/>
</dbReference>
<comment type="function">
    <text evidence="9">Catalyzes the ATP-dependent phosphorylation of N-acetyl-L-glutamate.</text>
</comment>
<dbReference type="EMBL" id="MPZM01000035">
    <property type="protein sequence ID" value="PPL15274.1"/>
    <property type="molecule type" value="Genomic_DNA"/>
</dbReference>
<evidence type="ECO:0000256" key="7">
    <source>
        <dbReference type="ARBA" id="ARBA00022840"/>
    </source>
</evidence>
<organism evidence="11 12">
    <name type="scientific">Oceanisphaera arctica</name>
    <dbReference type="NCBI Taxonomy" id="641510"/>
    <lineage>
        <taxon>Bacteria</taxon>
        <taxon>Pseudomonadati</taxon>
        <taxon>Pseudomonadota</taxon>
        <taxon>Gammaproteobacteria</taxon>
        <taxon>Aeromonadales</taxon>
        <taxon>Aeromonadaceae</taxon>
        <taxon>Oceanisphaera</taxon>
    </lineage>
</organism>
<evidence type="ECO:0000259" key="10">
    <source>
        <dbReference type="Pfam" id="PF00696"/>
    </source>
</evidence>
<keyword evidence="3 9" id="KW-0028">Amino-acid biosynthesis</keyword>
<evidence type="ECO:0000256" key="9">
    <source>
        <dbReference type="HAMAP-Rule" id="MF_00082"/>
    </source>
</evidence>
<dbReference type="EC" id="2.7.2.8" evidence="9"/>
<keyword evidence="2 9" id="KW-0055">Arginine biosynthesis</keyword>
<dbReference type="Gene3D" id="3.40.1160.10">
    <property type="entry name" value="Acetylglutamate kinase-like"/>
    <property type="match status" value="1"/>
</dbReference>
<protein>
    <recommendedName>
        <fullName evidence="9">Acetylglutamate kinase</fullName>
        <ecNumber evidence="9">2.7.2.8</ecNumber>
    </recommendedName>
    <alternativeName>
        <fullName evidence="9">N-acetyl-L-glutamate 5-phosphotransferase</fullName>
    </alternativeName>
    <alternativeName>
        <fullName evidence="9">NAG kinase</fullName>
        <shortName evidence="9">NAGK</shortName>
    </alternativeName>
</protein>
<dbReference type="Proteomes" id="UP000242231">
    <property type="component" value="Unassembled WGS sequence"/>
</dbReference>
<evidence type="ECO:0000256" key="6">
    <source>
        <dbReference type="ARBA" id="ARBA00022777"/>
    </source>
</evidence>
<dbReference type="Pfam" id="PF00696">
    <property type="entry name" value="AA_kinase"/>
    <property type="match status" value="1"/>
</dbReference>
<dbReference type="NCBIfam" id="TIGR00761">
    <property type="entry name" value="argB"/>
    <property type="match status" value="1"/>
</dbReference>
<sequence length="269" mass="27832">MTTQASQPSPAQQPLVIKLGGTLLESDKALAALFTTLKAFFDDVGRPLVLVHGGGVLVDNQLKAMGLTSTKKDGLRITPFDQIPVIAGALAGTANKLLLAQAIAHGINSVGLCLADGGLCRVSQLDPELGAVGQIEGGDATLVSTLLKGGFLPVVSSIGITFDGQLMNVNADQAATAIAEILDADLVMLSDVSGILDGKGQRIAELNEANALDLMQQNIIKDGMAVKVKAALKATKTLGKPVAVGSWRYPEQLLSLLAGESEYGTRISH</sequence>
<keyword evidence="12" id="KW-1185">Reference proteome</keyword>
<dbReference type="RefSeq" id="WP_104487213.1">
    <property type="nucleotide sequence ID" value="NZ_BMYB01000008.1"/>
</dbReference>
<gene>
    <name evidence="9" type="primary">argB</name>
    <name evidence="11" type="ORF">UN63_13055</name>
</gene>
<dbReference type="GO" id="GO:0042450">
    <property type="term" value="P:L-arginine biosynthetic process via ornithine"/>
    <property type="evidence" value="ECO:0007669"/>
    <property type="project" value="UniProtKB-UniRule"/>
</dbReference>
<keyword evidence="7 9" id="KW-0067">ATP-binding</keyword>
<reference evidence="12" key="1">
    <citation type="submission" date="2016-11" db="EMBL/GenBank/DDBJ databases">
        <authorList>
            <person name="Sisinthy S."/>
            <person name="Ara S."/>
            <person name="Gundlapally S.R."/>
        </authorList>
    </citation>
    <scope>NUCLEOTIDE SEQUENCE [LARGE SCALE GENOMIC DNA]</scope>
    <source>
        <strain evidence="12">V1-41</strain>
    </source>
</reference>
<evidence type="ECO:0000313" key="11">
    <source>
        <dbReference type="EMBL" id="PPL15274.1"/>
    </source>
</evidence>
<dbReference type="OrthoDB" id="5915023at2"/>
<dbReference type="InterPro" id="IPR036393">
    <property type="entry name" value="AceGlu_kinase-like_sf"/>
</dbReference>
<dbReference type="GO" id="GO:0003991">
    <property type="term" value="F:acetylglutamate kinase activity"/>
    <property type="evidence" value="ECO:0007669"/>
    <property type="project" value="UniProtKB-UniRule"/>
</dbReference>
<dbReference type="InterPro" id="IPR004662">
    <property type="entry name" value="AcgluKinase_fam"/>
</dbReference>
<dbReference type="GO" id="GO:0005737">
    <property type="term" value="C:cytoplasm"/>
    <property type="evidence" value="ECO:0007669"/>
    <property type="project" value="UniProtKB-SubCell"/>
</dbReference>
<comment type="subcellular location">
    <subcellularLocation>
        <location evidence="9">Cytoplasm</location>
    </subcellularLocation>
</comment>
<feature type="site" description="Transition state stabilizer" evidence="9">
    <location>
        <position position="18"/>
    </location>
</feature>
<feature type="binding site" evidence="9">
    <location>
        <begin position="54"/>
        <end position="55"/>
    </location>
    <ligand>
        <name>substrate</name>
    </ligand>
</feature>
<comment type="pathway">
    <text evidence="1 9">Amino-acid biosynthesis; L-arginine biosynthesis; N(2)-acetyl-L-ornithine from L-glutamate: step 2/4.</text>
</comment>
<keyword evidence="4 9" id="KW-0808">Transferase</keyword>
<dbReference type="InterPro" id="IPR037528">
    <property type="entry name" value="ArgB"/>
</dbReference>
<feature type="domain" description="Aspartate/glutamate/uridylate kinase" evidence="10">
    <location>
        <begin position="15"/>
        <end position="244"/>
    </location>
</feature>
<evidence type="ECO:0000256" key="3">
    <source>
        <dbReference type="ARBA" id="ARBA00022605"/>
    </source>
</evidence>
<dbReference type="PANTHER" id="PTHR23342">
    <property type="entry name" value="N-ACETYLGLUTAMATE SYNTHASE"/>
    <property type="match status" value="1"/>
</dbReference>
<dbReference type="PIRSF" id="PIRSF000728">
    <property type="entry name" value="NAGK"/>
    <property type="match status" value="1"/>
</dbReference>
<accession>A0A2P5TJR2</accession>
<comment type="catalytic activity">
    <reaction evidence="8 9">
        <text>N-acetyl-L-glutamate + ATP = N-acetyl-L-glutamyl 5-phosphate + ADP</text>
        <dbReference type="Rhea" id="RHEA:14629"/>
        <dbReference type="ChEBI" id="CHEBI:30616"/>
        <dbReference type="ChEBI" id="CHEBI:44337"/>
        <dbReference type="ChEBI" id="CHEBI:57936"/>
        <dbReference type="ChEBI" id="CHEBI:456216"/>
        <dbReference type="EC" id="2.7.2.8"/>
    </reaction>
</comment>